<sequence length="492" mass="53022">MTPNVNSDAGQGWRPNTPEKLFIGGSWIDSSSENRLDVISPVTEEKLFSYPEAGPMDIDRAVWAARDAFDNGPWPRMSPQERAVYLRKVADVITRRLDDIAHSWTLQVGAPIMLTKKLVGQNATLFNYYADLIETYGFVDERQRDDGGKARVVREPVGVCAAITPWNAPMVLLSYKIAGGLAAGCTFVAKPSPETPLEAYILAEAIEEAGLPAGVFNLVPAGREGGDYLVRHKGIDKVAFTGSTAAGKHIGAVCAERLARVSLELGGKSAAILLDDADFAKALPSIMVYSMPITGQVCFSLTRILVPESRKQEFIDLYVGAVKNIKVGDPFDPATQMGPLTMGRQRARVEGYIAAGRAEGAKIACGGGRPVGLDKGFYVEPTVFVDVESNMKIAQEEIFGPVVSIITFKDEEDAVRKANDSDYGLNASVFAADPERGYAVARRIRSGNVTVNGMIVDPKQPFGGFKQSGVGREGGPEGLDNYLEVKTIHFAG</sequence>
<dbReference type="InterPro" id="IPR015590">
    <property type="entry name" value="Aldehyde_DH_dom"/>
</dbReference>
<dbReference type="Gene3D" id="3.40.605.10">
    <property type="entry name" value="Aldehyde Dehydrogenase, Chain A, domain 1"/>
    <property type="match status" value="1"/>
</dbReference>
<dbReference type="EMBL" id="JADGMQ010000002">
    <property type="protein sequence ID" value="MBI1619879.1"/>
    <property type="molecule type" value="Genomic_DNA"/>
</dbReference>
<evidence type="ECO:0000313" key="6">
    <source>
        <dbReference type="EMBL" id="MBI1619879.1"/>
    </source>
</evidence>
<evidence type="ECO:0000256" key="1">
    <source>
        <dbReference type="ARBA" id="ARBA00009986"/>
    </source>
</evidence>
<dbReference type="InterPro" id="IPR029510">
    <property type="entry name" value="Ald_DH_CS_GLU"/>
</dbReference>
<accession>A0ABS0S9B0</accession>
<protein>
    <submittedName>
        <fullName evidence="6">Aldehyde dehydrogenase</fullName>
    </submittedName>
</protein>
<comment type="similarity">
    <text evidence="1 4">Belongs to the aldehyde dehydrogenase family.</text>
</comment>
<gene>
    <name evidence="6" type="ORF">IOD40_04270</name>
</gene>
<dbReference type="Gene3D" id="3.40.309.10">
    <property type="entry name" value="Aldehyde Dehydrogenase, Chain A, domain 2"/>
    <property type="match status" value="1"/>
</dbReference>
<dbReference type="PROSITE" id="PS00687">
    <property type="entry name" value="ALDEHYDE_DEHYDR_GLU"/>
    <property type="match status" value="1"/>
</dbReference>
<dbReference type="InterPro" id="IPR016161">
    <property type="entry name" value="Ald_DH/histidinol_DH"/>
</dbReference>
<evidence type="ECO:0000256" key="3">
    <source>
        <dbReference type="PROSITE-ProRule" id="PRU10007"/>
    </source>
</evidence>
<evidence type="ECO:0000256" key="4">
    <source>
        <dbReference type="RuleBase" id="RU003345"/>
    </source>
</evidence>
<dbReference type="InterPro" id="IPR016162">
    <property type="entry name" value="Ald_DH_N"/>
</dbReference>
<organism evidence="6 7">
    <name type="scientific">Aquamicrobium zhengzhouense</name>
    <dbReference type="NCBI Taxonomy" id="2781738"/>
    <lineage>
        <taxon>Bacteria</taxon>
        <taxon>Pseudomonadati</taxon>
        <taxon>Pseudomonadota</taxon>
        <taxon>Alphaproteobacteria</taxon>
        <taxon>Hyphomicrobiales</taxon>
        <taxon>Phyllobacteriaceae</taxon>
        <taxon>Aquamicrobium</taxon>
    </lineage>
</organism>
<keyword evidence="7" id="KW-1185">Reference proteome</keyword>
<dbReference type="PANTHER" id="PTHR42804:SF1">
    <property type="entry name" value="ALDEHYDE DEHYDROGENASE-RELATED"/>
    <property type="match status" value="1"/>
</dbReference>
<dbReference type="Pfam" id="PF00171">
    <property type="entry name" value="Aldedh"/>
    <property type="match status" value="1"/>
</dbReference>
<evidence type="ECO:0000259" key="5">
    <source>
        <dbReference type="Pfam" id="PF00171"/>
    </source>
</evidence>
<keyword evidence="2 4" id="KW-0560">Oxidoreductase</keyword>
<dbReference type="PANTHER" id="PTHR42804">
    <property type="entry name" value="ALDEHYDE DEHYDROGENASE"/>
    <property type="match status" value="1"/>
</dbReference>
<dbReference type="InterPro" id="IPR016163">
    <property type="entry name" value="Ald_DH_C"/>
</dbReference>
<evidence type="ECO:0000313" key="7">
    <source>
        <dbReference type="Proteomes" id="UP000601789"/>
    </source>
</evidence>
<name>A0ABS0S9B0_9HYPH</name>
<feature type="active site" evidence="3">
    <location>
        <position position="264"/>
    </location>
</feature>
<reference evidence="6 7" key="1">
    <citation type="submission" date="2020-10" db="EMBL/GenBank/DDBJ databases">
        <title>Aquamicrobium zhengzhouensis sp. nov., a exopolysaccharide producing bacterium isolated from farmland soil.</title>
        <authorList>
            <person name="Wang X."/>
        </authorList>
    </citation>
    <scope>NUCLEOTIDE SEQUENCE [LARGE SCALE GENOMIC DNA]</scope>
    <source>
        <strain evidence="7">cd-1</strain>
    </source>
</reference>
<dbReference type="CDD" id="cd07139">
    <property type="entry name" value="ALDH_AldA-Rv0768"/>
    <property type="match status" value="1"/>
</dbReference>
<proteinExistence type="inferred from homology"/>
<dbReference type="Proteomes" id="UP000601789">
    <property type="component" value="Unassembled WGS sequence"/>
</dbReference>
<dbReference type="SUPFAM" id="SSF53720">
    <property type="entry name" value="ALDH-like"/>
    <property type="match status" value="1"/>
</dbReference>
<comment type="caution">
    <text evidence="6">The sequence shown here is derived from an EMBL/GenBank/DDBJ whole genome shotgun (WGS) entry which is preliminary data.</text>
</comment>
<feature type="domain" description="Aldehyde dehydrogenase" evidence="5">
    <location>
        <begin position="27"/>
        <end position="488"/>
    </location>
</feature>
<evidence type="ECO:0000256" key="2">
    <source>
        <dbReference type="ARBA" id="ARBA00023002"/>
    </source>
</evidence>